<dbReference type="Pfam" id="PF20414">
    <property type="entry name" value="DUF6698"/>
    <property type="match status" value="1"/>
</dbReference>
<reference evidence="3 4" key="1">
    <citation type="journal article" date="2019" name="Nat. Ecol. Evol.">
        <title>Megaphylogeny resolves global patterns of mushroom evolution.</title>
        <authorList>
            <person name="Varga T."/>
            <person name="Krizsan K."/>
            <person name="Foldi C."/>
            <person name="Dima B."/>
            <person name="Sanchez-Garcia M."/>
            <person name="Sanchez-Ramirez S."/>
            <person name="Szollosi G.J."/>
            <person name="Szarkandi J.G."/>
            <person name="Papp V."/>
            <person name="Albert L."/>
            <person name="Andreopoulos W."/>
            <person name="Angelini C."/>
            <person name="Antonin V."/>
            <person name="Barry K.W."/>
            <person name="Bougher N.L."/>
            <person name="Buchanan P."/>
            <person name="Buyck B."/>
            <person name="Bense V."/>
            <person name="Catcheside P."/>
            <person name="Chovatia M."/>
            <person name="Cooper J."/>
            <person name="Damon W."/>
            <person name="Desjardin D."/>
            <person name="Finy P."/>
            <person name="Geml J."/>
            <person name="Haridas S."/>
            <person name="Hughes K."/>
            <person name="Justo A."/>
            <person name="Karasinski D."/>
            <person name="Kautmanova I."/>
            <person name="Kiss B."/>
            <person name="Kocsube S."/>
            <person name="Kotiranta H."/>
            <person name="LaButti K.M."/>
            <person name="Lechner B.E."/>
            <person name="Liimatainen K."/>
            <person name="Lipzen A."/>
            <person name="Lukacs Z."/>
            <person name="Mihaltcheva S."/>
            <person name="Morgado L.N."/>
            <person name="Niskanen T."/>
            <person name="Noordeloos M.E."/>
            <person name="Ohm R.A."/>
            <person name="Ortiz-Santana B."/>
            <person name="Ovrebo C."/>
            <person name="Racz N."/>
            <person name="Riley R."/>
            <person name="Savchenko A."/>
            <person name="Shiryaev A."/>
            <person name="Soop K."/>
            <person name="Spirin V."/>
            <person name="Szebenyi C."/>
            <person name="Tomsovsky M."/>
            <person name="Tulloss R.E."/>
            <person name="Uehling J."/>
            <person name="Grigoriev I.V."/>
            <person name="Vagvolgyi C."/>
            <person name="Papp T."/>
            <person name="Martin F.M."/>
            <person name="Miettinen O."/>
            <person name="Hibbett D.S."/>
            <person name="Nagy L.G."/>
        </authorList>
    </citation>
    <scope>NUCLEOTIDE SEQUENCE [LARGE SCALE GENOMIC DNA]</scope>
    <source>
        <strain evidence="3 4">OMC1185</strain>
    </source>
</reference>
<evidence type="ECO:0000313" key="3">
    <source>
        <dbReference type="EMBL" id="TFK46321.1"/>
    </source>
</evidence>
<gene>
    <name evidence="3" type="ORF">OE88DRAFT_1739602</name>
</gene>
<evidence type="ECO:0000313" key="4">
    <source>
        <dbReference type="Proteomes" id="UP000305948"/>
    </source>
</evidence>
<proteinExistence type="predicted"/>
<organism evidence="3 4">
    <name type="scientific">Heliocybe sulcata</name>
    <dbReference type="NCBI Taxonomy" id="5364"/>
    <lineage>
        <taxon>Eukaryota</taxon>
        <taxon>Fungi</taxon>
        <taxon>Dikarya</taxon>
        <taxon>Basidiomycota</taxon>
        <taxon>Agaricomycotina</taxon>
        <taxon>Agaricomycetes</taxon>
        <taxon>Gloeophyllales</taxon>
        <taxon>Gloeophyllaceae</taxon>
        <taxon>Heliocybe</taxon>
    </lineage>
</organism>
<protein>
    <submittedName>
        <fullName evidence="3">Uncharacterized protein</fullName>
    </submittedName>
</protein>
<evidence type="ECO:0000256" key="1">
    <source>
        <dbReference type="SAM" id="Coils"/>
    </source>
</evidence>
<dbReference type="AlphaFoldDB" id="A0A5C3MXX5"/>
<keyword evidence="4" id="KW-1185">Reference proteome</keyword>
<dbReference type="InterPro" id="IPR046521">
    <property type="entry name" value="DUF6698"/>
</dbReference>
<sequence length="436" mass="47708">MLLDSDDESGLETMTRAEVEKSLSQKSAELVQTQAALKAAHLEVDQLKARIHEFEAEQAWRATSLTETNKVRKSGSEAVKRYGDEVSRLGRTYFLLKQAWLILAVFEHPVPEHASLDLRSSTRFNKNNTIKMEYLVTEFYEFLPQHLHDPIRGDPELQETFRKAHANLCANEINTIRKAAHIIFALGGSALLTGSQPHFRTRAPILFADGVMINANIFRNLALLRMAKCLLRGPASLTSEKHSTKSKARTYSIKHVHENTIALVAVIAVFLLSNDSSFPGDGTGERSSINYQRLFNKYLKALLDARETTPETINLYDEFIFGTSADAAQLSDDSSDAEETHMMAGLQHLQIQDGINHDDIILPSDHVVTGASLSPETQAVVSLTGASNGNIHGSTAGTSSGNRSGPTRPARGGRGKGRSAGAAAEEVVGSNPSQYE</sequence>
<accession>A0A5C3MXX5</accession>
<dbReference type="Proteomes" id="UP000305948">
    <property type="component" value="Unassembled WGS sequence"/>
</dbReference>
<name>A0A5C3MXX5_9AGAM</name>
<dbReference type="EMBL" id="ML213531">
    <property type="protein sequence ID" value="TFK46321.1"/>
    <property type="molecule type" value="Genomic_DNA"/>
</dbReference>
<dbReference type="OrthoDB" id="3231188at2759"/>
<feature type="coiled-coil region" evidence="1">
    <location>
        <begin position="30"/>
        <end position="57"/>
    </location>
</feature>
<evidence type="ECO:0000256" key="2">
    <source>
        <dbReference type="SAM" id="MobiDB-lite"/>
    </source>
</evidence>
<feature type="compositionally biased region" description="Polar residues" evidence="2">
    <location>
        <begin position="386"/>
        <end position="402"/>
    </location>
</feature>
<feature type="region of interest" description="Disordered" evidence="2">
    <location>
        <begin position="386"/>
        <end position="436"/>
    </location>
</feature>
<keyword evidence="1" id="KW-0175">Coiled coil</keyword>